<evidence type="ECO:0000256" key="2">
    <source>
        <dbReference type="ARBA" id="ARBA00023125"/>
    </source>
</evidence>
<dbReference type="InterPro" id="IPR009057">
    <property type="entry name" value="Homeodomain-like_sf"/>
</dbReference>
<dbReference type="PANTHER" id="PTHR46796:SF13">
    <property type="entry name" value="HTH-TYPE TRANSCRIPTIONAL ACTIVATOR RHAS"/>
    <property type="match status" value="1"/>
</dbReference>
<dbReference type="PANTHER" id="PTHR46796">
    <property type="entry name" value="HTH-TYPE TRANSCRIPTIONAL ACTIVATOR RHAS-RELATED"/>
    <property type="match status" value="1"/>
</dbReference>
<feature type="domain" description="HTH araC/xylS-type" evidence="4">
    <location>
        <begin position="167"/>
        <end position="266"/>
    </location>
</feature>
<dbReference type="InterPro" id="IPR046532">
    <property type="entry name" value="DUF6597"/>
</dbReference>
<evidence type="ECO:0000313" key="6">
    <source>
        <dbReference type="Proteomes" id="UP001520878"/>
    </source>
</evidence>
<sequence length="274" mass="30913">MQNRLVSYSQLGIIPAASFATLDFALLMPDPALRRWVQCLWSSPTANNPTMLEEKFYADGGSSLTFTITPWGAHAHYYHQTRTSKQTWDMSVSRISVRFRPGAAAALLGLDVGELANIDIDLASMPLRQKVGLTALLDTLPELSQHTRLEAVQDWLIALSRDQQPPSPKWRLLLEHAATHLIAPQELAAEHGVSRRSLERYARKQLGFTPNQLHGFAQIRQARQRLITTTDSLADIALACGYYDQAHFTNAFRQQTLETPLHYRRRKVSQISNQ</sequence>
<reference evidence="5 6" key="1">
    <citation type="submission" date="2021-10" db="EMBL/GenBank/DDBJ databases">
        <title>Draft genome of Aestuariibacter halophilus JC2043.</title>
        <authorList>
            <person name="Emsley S.A."/>
            <person name="Pfannmuller K.M."/>
            <person name="Ushijima B."/>
            <person name="Saw J.H."/>
            <person name="Videau P."/>
        </authorList>
    </citation>
    <scope>NUCLEOTIDE SEQUENCE [LARGE SCALE GENOMIC DNA]</scope>
    <source>
        <strain evidence="5 6">JC2043</strain>
    </source>
</reference>
<dbReference type="Pfam" id="PF12833">
    <property type="entry name" value="HTH_18"/>
    <property type="match status" value="1"/>
</dbReference>
<evidence type="ECO:0000259" key="4">
    <source>
        <dbReference type="PROSITE" id="PS01124"/>
    </source>
</evidence>
<protein>
    <submittedName>
        <fullName evidence="5">AraC family transcriptional regulator</fullName>
    </submittedName>
</protein>
<dbReference type="RefSeq" id="WP_229159075.1">
    <property type="nucleotide sequence ID" value="NZ_JAJEWP010000001.1"/>
</dbReference>
<dbReference type="EMBL" id="JAJEWP010000001">
    <property type="protein sequence ID" value="MCC2616229.1"/>
    <property type="molecule type" value="Genomic_DNA"/>
</dbReference>
<evidence type="ECO:0000313" key="5">
    <source>
        <dbReference type="EMBL" id="MCC2616229.1"/>
    </source>
</evidence>
<keyword evidence="1" id="KW-0805">Transcription regulation</keyword>
<dbReference type="InterPro" id="IPR018060">
    <property type="entry name" value="HTH_AraC"/>
</dbReference>
<dbReference type="InterPro" id="IPR050204">
    <property type="entry name" value="AraC_XylS_family_regulators"/>
</dbReference>
<dbReference type="PROSITE" id="PS01124">
    <property type="entry name" value="HTH_ARAC_FAMILY_2"/>
    <property type="match status" value="1"/>
</dbReference>
<keyword evidence="3" id="KW-0804">Transcription</keyword>
<dbReference type="SMART" id="SM00342">
    <property type="entry name" value="HTH_ARAC"/>
    <property type="match status" value="1"/>
</dbReference>
<dbReference type="SUPFAM" id="SSF46689">
    <property type="entry name" value="Homeodomain-like"/>
    <property type="match status" value="1"/>
</dbReference>
<name>A0ABS8G6L4_9ALTE</name>
<keyword evidence="2" id="KW-0238">DNA-binding</keyword>
<comment type="caution">
    <text evidence="5">The sequence shown here is derived from an EMBL/GenBank/DDBJ whole genome shotgun (WGS) entry which is preliminary data.</text>
</comment>
<dbReference type="Proteomes" id="UP001520878">
    <property type="component" value="Unassembled WGS sequence"/>
</dbReference>
<evidence type="ECO:0000256" key="1">
    <source>
        <dbReference type="ARBA" id="ARBA00023015"/>
    </source>
</evidence>
<organism evidence="5 6">
    <name type="scientific">Fluctibacter halophilus</name>
    <dbReference type="NCBI Taxonomy" id="226011"/>
    <lineage>
        <taxon>Bacteria</taxon>
        <taxon>Pseudomonadati</taxon>
        <taxon>Pseudomonadota</taxon>
        <taxon>Gammaproteobacteria</taxon>
        <taxon>Alteromonadales</taxon>
        <taxon>Alteromonadaceae</taxon>
        <taxon>Fluctibacter</taxon>
    </lineage>
</organism>
<dbReference type="Pfam" id="PF20240">
    <property type="entry name" value="DUF6597"/>
    <property type="match status" value="1"/>
</dbReference>
<gene>
    <name evidence="5" type="ORF">LJ739_08255</name>
</gene>
<keyword evidence="6" id="KW-1185">Reference proteome</keyword>
<dbReference type="Gene3D" id="1.10.10.60">
    <property type="entry name" value="Homeodomain-like"/>
    <property type="match status" value="1"/>
</dbReference>
<evidence type="ECO:0000256" key="3">
    <source>
        <dbReference type="ARBA" id="ARBA00023163"/>
    </source>
</evidence>
<proteinExistence type="predicted"/>
<accession>A0ABS8G6L4</accession>